<gene>
    <name evidence="2" type="ORF">RRG08_045929</name>
</gene>
<evidence type="ECO:0000313" key="2">
    <source>
        <dbReference type="EMBL" id="KAK3792385.1"/>
    </source>
</evidence>
<feature type="region of interest" description="Disordered" evidence="1">
    <location>
        <begin position="30"/>
        <end position="54"/>
    </location>
</feature>
<reference evidence="2" key="1">
    <citation type="journal article" date="2023" name="G3 (Bethesda)">
        <title>A reference genome for the long-term kleptoplast-retaining sea slug Elysia crispata morphotype clarki.</title>
        <authorList>
            <person name="Eastman K.E."/>
            <person name="Pendleton A.L."/>
            <person name="Shaikh M.A."/>
            <person name="Suttiyut T."/>
            <person name="Ogas R."/>
            <person name="Tomko P."/>
            <person name="Gavelis G."/>
            <person name="Widhalm J.R."/>
            <person name="Wisecaver J.H."/>
        </authorList>
    </citation>
    <scope>NUCLEOTIDE SEQUENCE</scope>
    <source>
        <strain evidence="2">ECLA1</strain>
    </source>
</reference>
<evidence type="ECO:0000313" key="3">
    <source>
        <dbReference type="Proteomes" id="UP001283361"/>
    </source>
</evidence>
<keyword evidence="3" id="KW-1185">Reference proteome</keyword>
<proteinExistence type="predicted"/>
<organism evidence="2 3">
    <name type="scientific">Elysia crispata</name>
    <name type="common">lettuce slug</name>
    <dbReference type="NCBI Taxonomy" id="231223"/>
    <lineage>
        <taxon>Eukaryota</taxon>
        <taxon>Metazoa</taxon>
        <taxon>Spiralia</taxon>
        <taxon>Lophotrochozoa</taxon>
        <taxon>Mollusca</taxon>
        <taxon>Gastropoda</taxon>
        <taxon>Heterobranchia</taxon>
        <taxon>Euthyneura</taxon>
        <taxon>Panpulmonata</taxon>
        <taxon>Sacoglossa</taxon>
        <taxon>Placobranchoidea</taxon>
        <taxon>Plakobranchidae</taxon>
        <taxon>Elysia</taxon>
    </lineage>
</organism>
<name>A0AAE1ARG1_9GAST</name>
<feature type="compositionally biased region" description="Pro residues" evidence="1">
    <location>
        <begin position="38"/>
        <end position="53"/>
    </location>
</feature>
<sequence>MSQLSPRLLVSDLLDQKLTGRPCAVPGLTLPHPASPCLTPPHPASPSLTPPHPALRESHALHAASRIPQTVVWYRPVTESERRRVTRLQHSVDHSHSLSSKIWLSLWLCVNYRRRK</sequence>
<comment type="caution">
    <text evidence="2">The sequence shown here is derived from an EMBL/GenBank/DDBJ whole genome shotgun (WGS) entry which is preliminary data.</text>
</comment>
<dbReference type="Proteomes" id="UP001283361">
    <property type="component" value="Unassembled WGS sequence"/>
</dbReference>
<protein>
    <submittedName>
        <fullName evidence="2">Uncharacterized protein</fullName>
    </submittedName>
</protein>
<dbReference type="EMBL" id="JAWDGP010001377">
    <property type="protein sequence ID" value="KAK3792385.1"/>
    <property type="molecule type" value="Genomic_DNA"/>
</dbReference>
<evidence type="ECO:0000256" key="1">
    <source>
        <dbReference type="SAM" id="MobiDB-lite"/>
    </source>
</evidence>
<dbReference type="AlphaFoldDB" id="A0AAE1ARG1"/>
<accession>A0AAE1ARG1</accession>